<dbReference type="EMBL" id="MU802133">
    <property type="protein sequence ID" value="KAJ3981129.1"/>
    <property type="molecule type" value="Genomic_DNA"/>
</dbReference>
<keyword evidence="2" id="KW-0732">Signal</keyword>
<dbReference type="InterPro" id="IPR038213">
    <property type="entry name" value="IFI6/IFI27-like_sf"/>
</dbReference>
<name>A0AA38UPF8_9AGAR</name>
<dbReference type="AlphaFoldDB" id="A0AA38UPF8"/>
<evidence type="ECO:0000313" key="4">
    <source>
        <dbReference type="Proteomes" id="UP001163850"/>
    </source>
</evidence>
<reference evidence="3" key="1">
    <citation type="submission" date="2022-08" db="EMBL/GenBank/DDBJ databases">
        <authorList>
            <consortium name="DOE Joint Genome Institute"/>
            <person name="Min B."/>
            <person name="Riley R."/>
            <person name="Sierra-Patev S."/>
            <person name="Naranjo-Ortiz M."/>
            <person name="Looney B."/>
            <person name="Konkel Z."/>
            <person name="Slot J.C."/>
            <person name="Sakamoto Y."/>
            <person name="Steenwyk J.L."/>
            <person name="Rokas A."/>
            <person name="Carro J."/>
            <person name="Camarero S."/>
            <person name="Ferreira P."/>
            <person name="Molpeceres G."/>
            <person name="Ruiz-Duenas F.J."/>
            <person name="Serrano A."/>
            <person name="Henrissat B."/>
            <person name="Drula E."/>
            <person name="Hughes K.W."/>
            <person name="Mata J.L."/>
            <person name="Ishikawa N.K."/>
            <person name="Vargas-Isla R."/>
            <person name="Ushijima S."/>
            <person name="Smith C.A."/>
            <person name="Ahrendt S."/>
            <person name="Andreopoulos W."/>
            <person name="He G."/>
            <person name="Labutti K."/>
            <person name="Lipzen A."/>
            <person name="Ng V."/>
            <person name="Sandor L."/>
            <person name="Barry K."/>
            <person name="Martinez A.T."/>
            <person name="Xiao Y."/>
            <person name="Gibbons J.G."/>
            <person name="Terashima K."/>
            <person name="Hibbett D.S."/>
            <person name="Grigoriev I.V."/>
        </authorList>
    </citation>
    <scope>NUCLEOTIDE SEQUENCE</scope>
    <source>
        <strain evidence="3">TFB7829</strain>
    </source>
</reference>
<evidence type="ECO:0000256" key="2">
    <source>
        <dbReference type="SAM" id="SignalP"/>
    </source>
</evidence>
<keyword evidence="1" id="KW-1133">Transmembrane helix</keyword>
<evidence type="ECO:0000313" key="3">
    <source>
        <dbReference type="EMBL" id="KAJ3981129.1"/>
    </source>
</evidence>
<dbReference type="Gene3D" id="6.10.110.10">
    <property type="match status" value="1"/>
</dbReference>
<accession>A0AA38UPF8</accession>
<feature type="transmembrane region" description="Helical" evidence="1">
    <location>
        <begin position="245"/>
        <end position="263"/>
    </location>
</feature>
<keyword evidence="1" id="KW-0472">Membrane</keyword>
<dbReference type="Proteomes" id="UP001163850">
    <property type="component" value="Unassembled WGS sequence"/>
</dbReference>
<proteinExistence type="predicted"/>
<comment type="caution">
    <text evidence="3">The sequence shown here is derived from an EMBL/GenBank/DDBJ whole genome shotgun (WGS) entry which is preliminary data.</text>
</comment>
<protein>
    <submittedName>
        <fullName evidence="3">Uncharacterized protein</fullName>
    </submittedName>
</protein>
<feature type="signal peptide" evidence="2">
    <location>
        <begin position="1"/>
        <end position="27"/>
    </location>
</feature>
<gene>
    <name evidence="3" type="ORF">F5890DRAFT_1537513</name>
</gene>
<keyword evidence="1" id="KW-0812">Transmembrane</keyword>
<evidence type="ECO:0000256" key="1">
    <source>
        <dbReference type="SAM" id="Phobius"/>
    </source>
</evidence>
<sequence length="411" mass="45506">MLPALSLARASLLILPLFLSLASTALTASSLGAVQFHDNDREAWFTVMERKFEEGSIPPESWTSYAIQEGLDSSPELQSVMNDRLNQYLRLSSQVPVSTGAVADDSLFGTTSWPWEGFKDDISQISDVAKKMNAKDDGLESEARVDDIPLPENIDLSFPTIKIINIDIKLPNINLPAPAKILKSTLRHIEQIKTDFERHFQNELSQIEDILRLIGDFVQIQVARLPSEIRQAIEEFDKFRAEHPYVVAGISVALVIIGTEVILPELFMTVLNWFGFGKMGPIAGSWAAALQSTLYGGKTSGIFSILQRVAMSAKRVWPVAVFVDLAAVAVGMITVLSSHLIKQLVDTWHPDLEVPDLNLVVQDTNGATDVLFDNFMKSLGKRCEEAGIPEVQWLDMAIESIAKAVQEMIEE</sequence>
<feature type="chain" id="PRO_5041245348" evidence="2">
    <location>
        <begin position="28"/>
        <end position="411"/>
    </location>
</feature>
<organism evidence="3 4">
    <name type="scientific">Lentinula detonsa</name>
    <dbReference type="NCBI Taxonomy" id="2804962"/>
    <lineage>
        <taxon>Eukaryota</taxon>
        <taxon>Fungi</taxon>
        <taxon>Dikarya</taxon>
        <taxon>Basidiomycota</taxon>
        <taxon>Agaricomycotina</taxon>
        <taxon>Agaricomycetes</taxon>
        <taxon>Agaricomycetidae</taxon>
        <taxon>Agaricales</taxon>
        <taxon>Marasmiineae</taxon>
        <taxon>Omphalotaceae</taxon>
        <taxon>Lentinula</taxon>
    </lineage>
</organism>
<feature type="transmembrane region" description="Helical" evidence="1">
    <location>
        <begin position="316"/>
        <end position="336"/>
    </location>
</feature>